<dbReference type="EMBL" id="CP017781">
    <property type="protein sequence ID" value="AOZ70069.1"/>
    <property type="molecule type" value="Genomic_DNA"/>
</dbReference>
<sequence length="81" mass="8416">MPSTARCSTPPPAALLIVMLWLTGCAMAGSDARAPCPPVVDYTAADQAQAADEVEALPEGAVIVRMLGDYAVLRDQALACR</sequence>
<feature type="chain" id="PRO_5009443653" evidence="1">
    <location>
        <begin position="29"/>
        <end position="81"/>
    </location>
</feature>
<dbReference type="AlphaFoldDB" id="A0A1D9MEA4"/>
<reference evidence="2 3" key="1">
    <citation type="submission" date="2016-10" db="EMBL/GenBank/DDBJ databases">
        <title>Rhodobacter sp. LPB0142, isolated from sea water.</title>
        <authorList>
            <person name="Kim E."/>
            <person name="Yi H."/>
        </authorList>
    </citation>
    <scope>NUCLEOTIDE SEQUENCE [LARGE SCALE GENOMIC DNA]</scope>
    <source>
        <strain evidence="2 3">LPB0142</strain>
    </source>
</reference>
<feature type="signal peptide" evidence="1">
    <location>
        <begin position="1"/>
        <end position="28"/>
    </location>
</feature>
<evidence type="ECO:0000313" key="2">
    <source>
        <dbReference type="EMBL" id="AOZ70069.1"/>
    </source>
</evidence>
<dbReference type="Proteomes" id="UP000176562">
    <property type="component" value="Chromosome"/>
</dbReference>
<proteinExistence type="predicted"/>
<organism evidence="2 3">
    <name type="scientific">Rhodobacter xanthinilyticus</name>
    <dbReference type="NCBI Taxonomy" id="1850250"/>
    <lineage>
        <taxon>Bacteria</taxon>
        <taxon>Pseudomonadati</taxon>
        <taxon>Pseudomonadota</taxon>
        <taxon>Alphaproteobacteria</taxon>
        <taxon>Rhodobacterales</taxon>
        <taxon>Rhodobacter group</taxon>
        <taxon>Rhodobacter</taxon>
    </lineage>
</organism>
<evidence type="ECO:0000256" key="1">
    <source>
        <dbReference type="SAM" id="SignalP"/>
    </source>
</evidence>
<gene>
    <name evidence="2" type="ORF">LPB142_12660</name>
</gene>
<dbReference type="STRING" id="1850250.LPB142_12660"/>
<evidence type="ECO:0000313" key="3">
    <source>
        <dbReference type="Proteomes" id="UP000176562"/>
    </source>
</evidence>
<accession>A0A1D9MEA4</accession>
<protein>
    <submittedName>
        <fullName evidence="2">Uncharacterized protein</fullName>
    </submittedName>
</protein>
<name>A0A1D9MEA4_9RHOB</name>
<dbReference type="KEGG" id="rhp:LPB142_12660"/>
<keyword evidence="3" id="KW-1185">Reference proteome</keyword>
<keyword evidence="1" id="KW-0732">Signal</keyword>
<dbReference type="PROSITE" id="PS51257">
    <property type="entry name" value="PROKAR_LIPOPROTEIN"/>
    <property type="match status" value="1"/>
</dbReference>